<sequence>MEDIGGTSDTEVLGNLYDVQEKKRWTEDDDILLLTQANNERPFVQRKDATRAWQAVAGALLSIDGFTRRGLDGKKAQNRFLLLVRQHKAHNESSARLSGVAEDETVKTKLLDDLVPLYMDAIVKKSGRENYLRKWLCRVDNGIECDKAYPHSNDGFKVHVQAVHKLEWPRKGRTLYGTMIPAPPLVVTATAPASTPTEPEVSLQSDIELVNLVERSKSGGKAVLLVLIRLARQQGMDCTDLIRALLHESPGLSEVEESNLVEPARPTPRNRRVAKRAKK</sequence>
<evidence type="ECO:0000313" key="2">
    <source>
        <dbReference type="EMBL" id="RHY84830.1"/>
    </source>
</evidence>
<dbReference type="PANTHER" id="PTHR37558:SF1">
    <property type="entry name" value="HTH CENPB-TYPE DOMAIN-CONTAINING PROTEIN"/>
    <property type="match status" value="1"/>
</dbReference>
<dbReference type="Proteomes" id="UP000285712">
    <property type="component" value="Unassembled WGS sequence"/>
</dbReference>
<dbReference type="AlphaFoldDB" id="A0A418CSW0"/>
<proteinExistence type="predicted"/>
<feature type="region of interest" description="Disordered" evidence="1">
    <location>
        <begin position="252"/>
        <end position="279"/>
    </location>
</feature>
<gene>
    <name evidence="2" type="ORF">DYB35_010212</name>
</gene>
<evidence type="ECO:0000313" key="3">
    <source>
        <dbReference type="Proteomes" id="UP000285712"/>
    </source>
</evidence>
<dbReference type="PANTHER" id="PTHR37558">
    <property type="entry name" value="HTH CENPB-TYPE DOMAIN-CONTAINING PROTEIN"/>
    <property type="match status" value="1"/>
</dbReference>
<dbReference type="EMBL" id="QUTG01005891">
    <property type="protein sequence ID" value="RHY84830.1"/>
    <property type="molecule type" value="Genomic_DNA"/>
</dbReference>
<feature type="compositionally biased region" description="Basic residues" evidence="1">
    <location>
        <begin position="268"/>
        <end position="279"/>
    </location>
</feature>
<name>A0A418CSW0_APHAT</name>
<comment type="caution">
    <text evidence="2">The sequence shown here is derived from an EMBL/GenBank/DDBJ whole genome shotgun (WGS) entry which is preliminary data.</text>
</comment>
<organism evidence="2 3">
    <name type="scientific">Aphanomyces astaci</name>
    <name type="common">Crayfish plague agent</name>
    <dbReference type="NCBI Taxonomy" id="112090"/>
    <lineage>
        <taxon>Eukaryota</taxon>
        <taxon>Sar</taxon>
        <taxon>Stramenopiles</taxon>
        <taxon>Oomycota</taxon>
        <taxon>Saprolegniomycetes</taxon>
        <taxon>Saprolegniales</taxon>
        <taxon>Verrucalvaceae</taxon>
        <taxon>Aphanomyces</taxon>
    </lineage>
</organism>
<evidence type="ECO:0000256" key="1">
    <source>
        <dbReference type="SAM" id="MobiDB-lite"/>
    </source>
</evidence>
<accession>A0A418CSW0</accession>
<reference evidence="2 3" key="1">
    <citation type="submission" date="2018-08" db="EMBL/GenBank/DDBJ databases">
        <title>Aphanomyces genome sequencing and annotation.</title>
        <authorList>
            <person name="Minardi D."/>
            <person name="Oidtmann B."/>
            <person name="Van Der Giezen M."/>
            <person name="Studholme D.J."/>
        </authorList>
    </citation>
    <scope>NUCLEOTIDE SEQUENCE [LARGE SCALE GENOMIC DNA]</scope>
    <source>
        <strain evidence="2 3">Sv</strain>
    </source>
</reference>
<dbReference type="VEuPathDB" id="FungiDB:H257_03256"/>
<evidence type="ECO:0008006" key="4">
    <source>
        <dbReference type="Google" id="ProtNLM"/>
    </source>
</evidence>
<protein>
    <recommendedName>
        <fullName evidence="4">Myb-like domain-containing protein</fullName>
    </recommendedName>
</protein>
<dbReference type="VEuPathDB" id="FungiDB:H257_04828"/>